<sequence>AWKISKALSDFLYILKFTTYERISIDIEVWRIRSRRV</sequence>
<evidence type="ECO:0000313" key="1">
    <source>
        <dbReference type="EMBL" id="GAI76889.1"/>
    </source>
</evidence>
<organism evidence="1">
    <name type="scientific">marine sediment metagenome</name>
    <dbReference type="NCBI Taxonomy" id="412755"/>
    <lineage>
        <taxon>unclassified sequences</taxon>
        <taxon>metagenomes</taxon>
        <taxon>ecological metagenomes</taxon>
    </lineage>
</organism>
<feature type="non-terminal residue" evidence="1">
    <location>
        <position position="1"/>
    </location>
</feature>
<protein>
    <submittedName>
        <fullName evidence="1">Uncharacterized protein</fullName>
    </submittedName>
</protein>
<accession>X1TA45</accession>
<proteinExistence type="predicted"/>
<dbReference type="AlphaFoldDB" id="X1TA45"/>
<dbReference type="EMBL" id="BARW01010489">
    <property type="protein sequence ID" value="GAI76889.1"/>
    <property type="molecule type" value="Genomic_DNA"/>
</dbReference>
<name>X1TA45_9ZZZZ</name>
<reference evidence="1" key="1">
    <citation type="journal article" date="2014" name="Front. Microbiol.">
        <title>High frequency of phylogenetically diverse reductive dehalogenase-homologous genes in deep subseafloor sedimentary metagenomes.</title>
        <authorList>
            <person name="Kawai M."/>
            <person name="Futagami T."/>
            <person name="Toyoda A."/>
            <person name="Takaki Y."/>
            <person name="Nishi S."/>
            <person name="Hori S."/>
            <person name="Arai W."/>
            <person name="Tsubouchi T."/>
            <person name="Morono Y."/>
            <person name="Uchiyama I."/>
            <person name="Ito T."/>
            <person name="Fujiyama A."/>
            <person name="Inagaki F."/>
            <person name="Takami H."/>
        </authorList>
    </citation>
    <scope>NUCLEOTIDE SEQUENCE</scope>
    <source>
        <strain evidence="1">Expedition CK06-06</strain>
    </source>
</reference>
<gene>
    <name evidence="1" type="ORF">S12H4_20628</name>
</gene>
<comment type="caution">
    <text evidence="1">The sequence shown here is derived from an EMBL/GenBank/DDBJ whole genome shotgun (WGS) entry which is preliminary data.</text>
</comment>